<organism evidence="1 2">
    <name type="scientific">Rhizobium etli bv. mimosae str. IE4771</name>
    <dbReference type="NCBI Taxonomy" id="1432050"/>
    <lineage>
        <taxon>Bacteria</taxon>
        <taxon>Pseudomonadati</taxon>
        <taxon>Pseudomonadota</taxon>
        <taxon>Alphaproteobacteria</taxon>
        <taxon>Hyphomicrobiales</taxon>
        <taxon>Rhizobiaceae</taxon>
        <taxon>Rhizobium/Agrobacterium group</taxon>
        <taxon>Rhizobium</taxon>
    </lineage>
</organism>
<evidence type="ECO:0000313" key="1">
    <source>
        <dbReference type="EMBL" id="AIC26319.1"/>
    </source>
</evidence>
<protein>
    <submittedName>
        <fullName evidence="1">Uncharacterized protein</fullName>
    </submittedName>
</protein>
<proteinExistence type="predicted"/>
<dbReference type="OrthoDB" id="8402477at2"/>
<reference evidence="1 2" key="1">
    <citation type="submission" date="2013-12" db="EMBL/GenBank/DDBJ databases">
        <title>Complete genome sequence of Rhizobium etli bv. mimosae IE4771.</title>
        <authorList>
            <person name="Bustos P."/>
            <person name="Santamaria R.I."/>
            <person name="Lozano L."/>
            <person name="Ormeno-Orrillo E."/>
            <person name="Rogel M.A."/>
            <person name="Romero D."/>
            <person name="Cevallos M.A."/>
            <person name="Martinez-Romero E."/>
            <person name="Gonzalez V."/>
        </authorList>
    </citation>
    <scope>NUCLEOTIDE SEQUENCE [LARGE SCALE GENOMIC DNA]</scope>
    <source>
        <strain evidence="1 2">IE4771</strain>
    </source>
</reference>
<dbReference type="RefSeq" id="WP_010055177.1">
    <property type="nucleotide sequence ID" value="NZ_CP006986.1"/>
</dbReference>
<dbReference type="HOGENOM" id="CLU_2719536_0_0_5"/>
<evidence type="ECO:0000313" key="2">
    <source>
        <dbReference type="Proteomes" id="UP000027180"/>
    </source>
</evidence>
<dbReference type="Proteomes" id="UP000027180">
    <property type="component" value="Chromosome"/>
</dbReference>
<accession>A0A060HXT9</accession>
<gene>
    <name evidence="1" type="ORF">IE4771_CH01168</name>
</gene>
<dbReference type="KEGG" id="rei:IE4771_CH01168"/>
<name>A0A060HXT9_RHIET</name>
<dbReference type="EMBL" id="CP006986">
    <property type="protein sequence ID" value="AIC26319.1"/>
    <property type="molecule type" value="Genomic_DNA"/>
</dbReference>
<sequence length="74" mass="7563">MRDRADDGVLEQAKAAATAKMIGKLLRKHPLIAAELVASGAARGFAVGVSEAGKRILGGDATKEDGSPDEGEES</sequence>
<dbReference type="AlphaFoldDB" id="A0A060HXT9"/>